<dbReference type="Pfam" id="PF19610">
    <property type="entry name" value="DUF6115"/>
    <property type="match status" value="1"/>
</dbReference>
<organism evidence="3 4">
    <name type="scientific">Candidatus Aquicultor secundus</name>
    <dbReference type="NCBI Taxonomy" id="1973895"/>
    <lineage>
        <taxon>Bacteria</taxon>
        <taxon>Bacillati</taxon>
        <taxon>Actinomycetota</taxon>
        <taxon>Candidatus Aquicultoria</taxon>
        <taxon>Candidatus Aquicultorales</taxon>
        <taxon>Candidatus Aquicultoraceae</taxon>
        <taxon>Candidatus Aquicultor</taxon>
    </lineage>
</organism>
<feature type="coiled-coil region" evidence="1">
    <location>
        <begin position="52"/>
        <end position="83"/>
    </location>
</feature>
<sequence>MGFELIVALLSITLIGIPVLAWATLKRISAADRMRKNNEELHSLENSLSLMIKELQDSVKKALEDMEESADRLNQMIDKADDRIRELQYYYEYGDELRPIVQPRQPEIAQAPTPQATAVHAPQGQAIKHKEVHELSRRGWSAAQIAKHTGMSADEVQLIINLMEISTMDILSQPRQPRQPMV</sequence>
<keyword evidence="2" id="KW-0472">Membrane</keyword>
<dbReference type="AlphaFoldDB" id="A0A2M7T6H7"/>
<comment type="caution">
    <text evidence="3">The sequence shown here is derived from an EMBL/GenBank/DDBJ whole genome shotgun (WGS) entry which is preliminary data.</text>
</comment>
<gene>
    <name evidence="3" type="ORF">COY37_08815</name>
</gene>
<evidence type="ECO:0008006" key="5">
    <source>
        <dbReference type="Google" id="ProtNLM"/>
    </source>
</evidence>
<evidence type="ECO:0000313" key="3">
    <source>
        <dbReference type="EMBL" id="PIZ36390.1"/>
    </source>
</evidence>
<accession>A0A2M7T6H7</accession>
<evidence type="ECO:0000313" key="4">
    <source>
        <dbReference type="Proteomes" id="UP000230956"/>
    </source>
</evidence>
<protein>
    <recommendedName>
        <fullName evidence="5">DUF2802 domain-containing protein</fullName>
    </recommendedName>
</protein>
<dbReference type="EMBL" id="PFNG01000205">
    <property type="protein sequence ID" value="PIZ36390.1"/>
    <property type="molecule type" value="Genomic_DNA"/>
</dbReference>
<keyword evidence="1" id="KW-0175">Coiled coil</keyword>
<keyword evidence="2" id="KW-1133">Transmembrane helix</keyword>
<feature type="transmembrane region" description="Helical" evidence="2">
    <location>
        <begin position="6"/>
        <end position="25"/>
    </location>
</feature>
<keyword evidence="2" id="KW-0812">Transmembrane</keyword>
<proteinExistence type="predicted"/>
<evidence type="ECO:0000256" key="1">
    <source>
        <dbReference type="SAM" id="Coils"/>
    </source>
</evidence>
<dbReference type="RefSeq" id="WP_286678388.1">
    <property type="nucleotide sequence ID" value="NZ_MNXI01000079.1"/>
</dbReference>
<dbReference type="InterPro" id="IPR046118">
    <property type="entry name" value="DUF6115"/>
</dbReference>
<evidence type="ECO:0000256" key="2">
    <source>
        <dbReference type="SAM" id="Phobius"/>
    </source>
</evidence>
<name>A0A2M7T6H7_9ACTN</name>
<dbReference type="Proteomes" id="UP000230956">
    <property type="component" value="Unassembled WGS sequence"/>
</dbReference>
<reference evidence="4" key="1">
    <citation type="submission" date="2017-09" db="EMBL/GenBank/DDBJ databases">
        <title>Depth-based differentiation of microbial function through sediment-hosted aquifers and enrichment of novel symbionts in the deep terrestrial subsurface.</title>
        <authorList>
            <person name="Probst A.J."/>
            <person name="Ladd B."/>
            <person name="Jarett J.K."/>
            <person name="Geller-Mcgrath D.E."/>
            <person name="Sieber C.M.K."/>
            <person name="Emerson J.B."/>
            <person name="Anantharaman K."/>
            <person name="Thomas B.C."/>
            <person name="Malmstrom R."/>
            <person name="Stieglmeier M."/>
            <person name="Klingl A."/>
            <person name="Woyke T."/>
            <person name="Ryan C.M."/>
            <person name="Banfield J.F."/>
        </authorList>
    </citation>
    <scope>NUCLEOTIDE SEQUENCE [LARGE SCALE GENOMIC DNA]</scope>
</reference>